<dbReference type="PROSITE" id="PS50005">
    <property type="entry name" value="TPR"/>
    <property type="match status" value="1"/>
</dbReference>
<evidence type="ECO:0000313" key="3">
    <source>
        <dbReference type="Proteomes" id="UP000054976"/>
    </source>
</evidence>
<evidence type="ECO:0000256" key="1">
    <source>
        <dbReference type="PROSITE-ProRule" id="PRU00339"/>
    </source>
</evidence>
<proteinExistence type="predicted"/>
<keyword evidence="3" id="KW-1185">Reference proteome</keyword>
<dbReference type="EMBL" id="BCNO01000001">
    <property type="protein sequence ID" value="GAQ94020.1"/>
    <property type="molecule type" value="Genomic_DNA"/>
</dbReference>
<keyword evidence="1" id="KW-0802">TPR repeat</keyword>
<gene>
    <name evidence="2" type="ORF">TAGGR_1189</name>
</gene>
<dbReference type="InterPro" id="IPR011990">
    <property type="entry name" value="TPR-like_helical_dom_sf"/>
</dbReference>
<organism evidence="2 3">
    <name type="scientific">Thermodesulfovibrio aggregans</name>
    <dbReference type="NCBI Taxonomy" id="86166"/>
    <lineage>
        <taxon>Bacteria</taxon>
        <taxon>Pseudomonadati</taxon>
        <taxon>Nitrospirota</taxon>
        <taxon>Thermodesulfovibrionia</taxon>
        <taxon>Thermodesulfovibrionales</taxon>
        <taxon>Thermodesulfovibrionaceae</taxon>
        <taxon>Thermodesulfovibrio</taxon>
    </lineage>
</organism>
<comment type="caution">
    <text evidence="2">The sequence shown here is derived from an EMBL/GenBank/DDBJ whole genome shotgun (WGS) entry which is preliminary data.</text>
</comment>
<dbReference type="RefSeq" id="WP_059175505.1">
    <property type="nucleotide sequence ID" value="NZ_BCNO01000001.1"/>
</dbReference>
<dbReference type="OrthoDB" id="9793164at2"/>
<name>A0A0U9HMD6_9BACT</name>
<accession>A0A0U9HMD6</accession>
<dbReference type="AlphaFoldDB" id="A0A0U9HMD6"/>
<dbReference type="SUPFAM" id="SSF48452">
    <property type="entry name" value="TPR-like"/>
    <property type="match status" value="1"/>
</dbReference>
<sequence length="282" mass="33164">MRSLILIILLFIPSFLFAEDSVYVFITDENNKPFYGYKLLETQRDDIYVSKIEPIKKWITSLKSQLIVVHNGHVYPVKDSIIIDKKQGIALLLIDFLQRKPIYFNPEEVLIDRDIKVLMENKKNIYSKVKNLFPLETKKIEIKKQETDYIALAEKYEKIGNWSMALSMYENLLKNKQEDNIIKKIGVLYYRIGNFKKAKEYFKMLSNIEENVIKVVGIYIIEKDFNGALKVINNSGLNSAYIHYLRGILYYLINDKERAYKEVSILSSMNSTYAQNLRDLLR</sequence>
<dbReference type="Proteomes" id="UP000054976">
    <property type="component" value="Unassembled WGS sequence"/>
</dbReference>
<feature type="repeat" description="TPR" evidence="1">
    <location>
        <begin position="179"/>
        <end position="212"/>
    </location>
</feature>
<dbReference type="InterPro" id="IPR019734">
    <property type="entry name" value="TPR_rpt"/>
</dbReference>
<evidence type="ECO:0000313" key="2">
    <source>
        <dbReference type="EMBL" id="GAQ94020.1"/>
    </source>
</evidence>
<reference evidence="3" key="1">
    <citation type="submission" date="2016-01" db="EMBL/GenBank/DDBJ databases">
        <title>Draft genome sequence of Thermodesulfovibrio aggregans strain TGE-P1.</title>
        <authorList>
            <person name="Sekiguchi Y."/>
            <person name="Ohashi A."/>
            <person name="Matsuura N."/>
            <person name="Tourlousse M.D."/>
        </authorList>
    </citation>
    <scope>NUCLEOTIDE SEQUENCE [LARGE SCALE GENOMIC DNA]</scope>
    <source>
        <strain evidence="3">TGE-P1</strain>
    </source>
</reference>
<dbReference type="STRING" id="86166.TAGGR_1189"/>
<dbReference type="Gene3D" id="1.25.40.10">
    <property type="entry name" value="Tetratricopeptide repeat domain"/>
    <property type="match status" value="1"/>
</dbReference>
<protein>
    <submittedName>
        <fullName evidence="2">Tetratricopeptide repeat-containing protein</fullName>
    </submittedName>
</protein>